<dbReference type="Proteomes" id="UP000242188">
    <property type="component" value="Unassembled WGS sequence"/>
</dbReference>
<dbReference type="STRING" id="6573.A0A210Q7H9"/>
<sequence length="499" mass="55947">MESTWMSLLLLLMFNSEVCKSEVPYQTKEVLVIGGGISGLAAARKLDNHPSQLYDVTVLEARTDRYGGRVWTNRKLFKKPIGAETDLGCAWINPKIKDNPISAIVRKAELETKVSGPIQLHVPEADKIFKSDEANKIFSEVFSIMQSAVDTVKANGTDVSLQKAVEDEIKRHKFQGDQTIITNILRNHHAVTKADYSAMFFDPVKQFGWNTIVVDGYDQVLDAIVSGLGPERPLSINLNQIVRQIHVDSDEKKVIVRTKDLKQVTADVVIVTVPIGVLRNEAILFEPLLPKEWYRAIKELGVYQSQKVIVGFSEAFWPTDVGVFTMTTPEGQEPFIQTWFNMQNLVGAPYLIGNLYDTAAEAMEQTPVEELKQKVIKVLGKLFGEDLVTQHNVTTLVRSKWSGDPFTLGSGAYPRAGNNASMWDILSTPVCPYIYFAGEYTSLDGMVGAHGAYDTGIKAAEQIINGRCEREFKRQQKRKEEAEKKDEKKEEKNTKKDEL</sequence>
<feature type="chain" id="PRO_5013256330" evidence="2">
    <location>
        <begin position="22"/>
        <end position="499"/>
    </location>
</feature>
<protein>
    <submittedName>
        <fullName evidence="4">Polyamine oxidase 4</fullName>
    </submittedName>
</protein>
<dbReference type="Pfam" id="PF01593">
    <property type="entry name" value="Amino_oxidase"/>
    <property type="match status" value="1"/>
</dbReference>
<evidence type="ECO:0000259" key="3">
    <source>
        <dbReference type="Pfam" id="PF01593"/>
    </source>
</evidence>
<dbReference type="EMBL" id="NEDP02004701">
    <property type="protein sequence ID" value="OWF44675.1"/>
    <property type="molecule type" value="Genomic_DNA"/>
</dbReference>
<dbReference type="SUPFAM" id="SSF54373">
    <property type="entry name" value="FAD-linked reductases, C-terminal domain"/>
    <property type="match status" value="1"/>
</dbReference>
<evidence type="ECO:0000313" key="4">
    <source>
        <dbReference type="EMBL" id="OWF44675.1"/>
    </source>
</evidence>
<dbReference type="Gene3D" id="3.50.50.60">
    <property type="entry name" value="FAD/NAD(P)-binding domain"/>
    <property type="match status" value="1"/>
</dbReference>
<evidence type="ECO:0000313" key="5">
    <source>
        <dbReference type="Proteomes" id="UP000242188"/>
    </source>
</evidence>
<feature type="region of interest" description="Disordered" evidence="1">
    <location>
        <begin position="472"/>
        <end position="499"/>
    </location>
</feature>
<proteinExistence type="predicted"/>
<dbReference type="Gene3D" id="3.90.660.10">
    <property type="match status" value="1"/>
</dbReference>
<gene>
    <name evidence="4" type="ORF">KP79_PYT24039</name>
</gene>
<dbReference type="InterPro" id="IPR050281">
    <property type="entry name" value="Flavin_monoamine_oxidase"/>
</dbReference>
<reference evidence="4 5" key="1">
    <citation type="journal article" date="2017" name="Nat. Ecol. Evol.">
        <title>Scallop genome provides insights into evolution of bilaterian karyotype and development.</title>
        <authorList>
            <person name="Wang S."/>
            <person name="Zhang J."/>
            <person name="Jiao W."/>
            <person name="Li J."/>
            <person name="Xun X."/>
            <person name="Sun Y."/>
            <person name="Guo X."/>
            <person name="Huan P."/>
            <person name="Dong B."/>
            <person name="Zhang L."/>
            <person name="Hu X."/>
            <person name="Sun X."/>
            <person name="Wang J."/>
            <person name="Zhao C."/>
            <person name="Wang Y."/>
            <person name="Wang D."/>
            <person name="Huang X."/>
            <person name="Wang R."/>
            <person name="Lv J."/>
            <person name="Li Y."/>
            <person name="Zhang Z."/>
            <person name="Liu B."/>
            <person name="Lu W."/>
            <person name="Hui Y."/>
            <person name="Liang J."/>
            <person name="Zhou Z."/>
            <person name="Hou R."/>
            <person name="Li X."/>
            <person name="Liu Y."/>
            <person name="Li H."/>
            <person name="Ning X."/>
            <person name="Lin Y."/>
            <person name="Zhao L."/>
            <person name="Xing Q."/>
            <person name="Dou J."/>
            <person name="Li Y."/>
            <person name="Mao J."/>
            <person name="Guo H."/>
            <person name="Dou H."/>
            <person name="Li T."/>
            <person name="Mu C."/>
            <person name="Jiang W."/>
            <person name="Fu Q."/>
            <person name="Fu X."/>
            <person name="Miao Y."/>
            <person name="Liu J."/>
            <person name="Yu Q."/>
            <person name="Li R."/>
            <person name="Liao H."/>
            <person name="Li X."/>
            <person name="Kong Y."/>
            <person name="Jiang Z."/>
            <person name="Chourrout D."/>
            <person name="Li R."/>
            <person name="Bao Z."/>
        </authorList>
    </citation>
    <scope>NUCLEOTIDE SEQUENCE [LARGE SCALE GENOMIC DNA]</scope>
    <source>
        <strain evidence="4 5">PY_sf001</strain>
    </source>
</reference>
<feature type="domain" description="Amine oxidase" evidence="3">
    <location>
        <begin position="37"/>
        <end position="464"/>
    </location>
</feature>
<dbReference type="InterPro" id="IPR002937">
    <property type="entry name" value="Amino_oxidase"/>
</dbReference>
<dbReference type="AlphaFoldDB" id="A0A210Q7H9"/>
<name>A0A210Q7H9_MIZYE</name>
<evidence type="ECO:0000256" key="2">
    <source>
        <dbReference type="SAM" id="SignalP"/>
    </source>
</evidence>
<comment type="caution">
    <text evidence="4">The sequence shown here is derived from an EMBL/GenBank/DDBJ whole genome shotgun (WGS) entry which is preliminary data.</text>
</comment>
<dbReference type="InterPro" id="IPR036188">
    <property type="entry name" value="FAD/NAD-bd_sf"/>
</dbReference>
<dbReference type="GO" id="GO:0016491">
    <property type="term" value="F:oxidoreductase activity"/>
    <property type="evidence" value="ECO:0007669"/>
    <property type="project" value="InterPro"/>
</dbReference>
<organism evidence="4 5">
    <name type="scientific">Mizuhopecten yessoensis</name>
    <name type="common">Japanese scallop</name>
    <name type="synonym">Patinopecten yessoensis</name>
    <dbReference type="NCBI Taxonomy" id="6573"/>
    <lineage>
        <taxon>Eukaryota</taxon>
        <taxon>Metazoa</taxon>
        <taxon>Spiralia</taxon>
        <taxon>Lophotrochozoa</taxon>
        <taxon>Mollusca</taxon>
        <taxon>Bivalvia</taxon>
        <taxon>Autobranchia</taxon>
        <taxon>Pteriomorphia</taxon>
        <taxon>Pectinida</taxon>
        <taxon>Pectinoidea</taxon>
        <taxon>Pectinidae</taxon>
        <taxon>Mizuhopecten</taxon>
    </lineage>
</organism>
<keyword evidence="2" id="KW-0732">Signal</keyword>
<keyword evidence="5" id="KW-1185">Reference proteome</keyword>
<dbReference type="SUPFAM" id="SSF51905">
    <property type="entry name" value="FAD/NAD(P)-binding domain"/>
    <property type="match status" value="1"/>
</dbReference>
<feature type="signal peptide" evidence="2">
    <location>
        <begin position="1"/>
        <end position="21"/>
    </location>
</feature>
<dbReference type="OrthoDB" id="5046242at2759"/>
<dbReference type="PANTHER" id="PTHR10742:SF410">
    <property type="entry name" value="LYSINE-SPECIFIC HISTONE DEMETHYLASE 2"/>
    <property type="match status" value="1"/>
</dbReference>
<dbReference type="PANTHER" id="PTHR10742">
    <property type="entry name" value="FLAVIN MONOAMINE OXIDASE"/>
    <property type="match status" value="1"/>
</dbReference>
<evidence type="ECO:0000256" key="1">
    <source>
        <dbReference type="SAM" id="MobiDB-lite"/>
    </source>
</evidence>
<accession>A0A210Q7H9</accession>